<comment type="similarity">
    <text evidence="8">Belongs to the major facilitator superfamily. Proton-dependent oligopeptide transporter (POT/PTR) (TC 2.A.17) family.</text>
</comment>
<evidence type="ECO:0000256" key="3">
    <source>
        <dbReference type="ARBA" id="ARBA00022475"/>
    </source>
</evidence>
<evidence type="ECO:0000313" key="12">
    <source>
        <dbReference type="Proteomes" id="UP000184513"/>
    </source>
</evidence>
<accession>A0A1M7Q842</accession>
<dbReference type="Proteomes" id="UP000184513">
    <property type="component" value="Unassembled WGS sequence"/>
</dbReference>
<name>A0A1M7Q842_9BACT</name>
<dbReference type="InterPro" id="IPR036259">
    <property type="entry name" value="MFS_trans_sf"/>
</dbReference>
<dbReference type="PANTHER" id="PTHR23517">
    <property type="entry name" value="RESISTANCE PROTEIN MDTM, PUTATIVE-RELATED-RELATED"/>
    <property type="match status" value="1"/>
</dbReference>
<organism evidence="11 12">
    <name type="scientific">Cyclobacterium lianum</name>
    <dbReference type="NCBI Taxonomy" id="388280"/>
    <lineage>
        <taxon>Bacteria</taxon>
        <taxon>Pseudomonadati</taxon>
        <taxon>Bacteroidota</taxon>
        <taxon>Cytophagia</taxon>
        <taxon>Cytophagales</taxon>
        <taxon>Cyclobacteriaceae</taxon>
        <taxon>Cyclobacterium</taxon>
    </lineage>
</organism>
<dbReference type="InterPro" id="IPR000109">
    <property type="entry name" value="POT_fam"/>
</dbReference>
<dbReference type="InterPro" id="IPR020846">
    <property type="entry name" value="MFS_dom"/>
</dbReference>
<dbReference type="CDD" id="cd17346">
    <property type="entry name" value="MFS_DtpA_like"/>
    <property type="match status" value="1"/>
</dbReference>
<reference evidence="11 12" key="1">
    <citation type="submission" date="2016-11" db="EMBL/GenBank/DDBJ databases">
        <authorList>
            <person name="Jaros S."/>
            <person name="Januszkiewicz K."/>
            <person name="Wedrychowicz H."/>
        </authorList>
    </citation>
    <scope>NUCLEOTIDE SEQUENCE [LARGE SCALE GENOMIC DNA]</scope>
    <source>
        <strain evidence="11 12">CGMCC 1.6102</strain>
    </source>
</reference>
<evidence type="ECO:0000256" key="7">
    <source>
        <dbReference type="ARBA" id="ARBA00023136"/>
    </source>
</evidence>
<keyword evidence="4 8" id="KW-0812">Transmembrane</keyword>
<dbReference type="STRING" id="388280.SAMN04488057_11530"/>
<keyword evidence="6 9" id="KW-1133">Transmembrane helix</keyword>
<gene>
    <name evidence="11" type="ORF">SAMN04488057_11530</name>
</gene>
<evidence type="ECO:0000256" key="5">
    <source>
        <dbReference type="ARBA" id="ARBA00022856"/>
    </source>
</evidence>
<evidence type="ECO:0000256" key="6">
    <source>
        <dbReference type="ARBA" id="ARBA00022989"/>
    </source>
</evidence>
<keyword evidence="3" id="KW-1003">Cell membrane</keyword>
<dbReference type="GO" id="GO:1904680">
    <property type="term" value="F:peptide transmembrane transporter activity"/>
    <property type="evidence" value="ECO:0007669"/>
    <property type="project" value="InterPro"/>
</dbReference>
<feature type="transmembrane region" description="Helical" evidence="9">
    <location>
        <begin position="68"/>
        <end position="89"/>
    </location>
</feature>
<protein>
    <submittedName>
        <fullName evidence="11">Proton-dependent oligopeptide transporter, POT family</fullName>
    </submittedName>
</protein>
<dbReference type="GO" id="GO:0005886">
    <property type="term" value="C:plasma membrane"/>
    <property type="evidence" value="ECO:0007669"/>
    <property type="project" value="UniProtKB-SubCell"/>
</dbReference>
<feature type="transmembrane region" description="Helical" evidence="9">
    <location>
        <begin position="305"/>
        <end position="327"/>
    </location>
</feature>
<dbReference type="PROSITE" id="PS50850">
    <property type="entry name" value="MFS"/>
    <property type="match status" value="1"/>
</dbReference>
<proteinExistence type="inferred from homology"/>
<dbReference type="NCBIfam" id="TIGR00924">
    <property type="entry name" value="yjdL_sub1_fam"/>
    <property type="match status" value="1"/>
</dbReference>
<feature type="transmembrane region" description="Helical" evidence="9">
    <location>
        <begin position="95"/>
        <end position="114"/>
    </location>
</feature>
<feature type="transmembrane region" description="Helical" evidence="9">
    <location>
        <begin position="420"/>
        <end position="438"/>
    </location>
</feature>
<feature type="transmembrane region" description="Helical" evidence="9">
    <location>
        <begin position="486"/>
        <end position="505"/>
    </location>
</feature>
<keyword evidence="5" id="KW-0571">Peptide transport</keyword>
<feature type="domain" description="Major facilitator superfamily (MFS) profile" evidence="10">
    <location>
        <begin position="55"/>
        <end position="546"/>
    </location>
</feature>
<evidence type="ECO:0000259" key="10">
    <source>
        <dbReference type="PROSITE" id="PS50850"/>
    </source>
</evidence>
<dbReference type="Gene3D" id="1.20.1250.20">
    <property type="entry name" value="MFS general substrate transporter like domains"/>
    <property type="match status" value="1"/>
</dbReference>
<evidence type="ECO:0000256" key="8">
    <source>
        <dbReference type="RuleBase" id="RU003755"/>
    </source>
</evidence>
<comment type="subcellular location">
    <subcellularLocation>
        <location evidence="1">Cell membrane</location>
        <topology evidence="1">Multi-pass membrane protein</topology>
    </subcellularLocation>
    <subcellularLocation>
        <location evidence="8">Membrane</location>
        <topology evidence="8">Multi-pass membrane protein</topology>
    </subcellularLocation>
</comment>
<evidence type="ECO:0000256" key="4">
    <source>
        <dbReference type="ARBA" id="ARBA00022692"/>
    </source>
</evidence>
<evidence type="ECO:0000256" key="9">
    <source>
        <dbReference type="SAM" id="Phobius"/>
    </source>
</evidence>
<feature type="transmembrane region" description="Helical" evidence="9">
    <location>
        <begin position="525"/>
        <end position="544"/>
    </location>
</feature>
<dbReference type="InterPro" id="IPR050171">
    <property type="entry name" value="MFS_Transporters"/>
</dbReference>
<dbReference type="SUPFAM" id="SSF103473">
    <property type="entry name" value="MFS general substrate transporter"/>
    <property type="match status" value="1"/>
</dbReference>
<dbReference type="OrthoDB" id="9772725at2"/>
<dbReference type="PROSITE" id="PS01023">
    <property type="entry name" value="PTR2_2"/>
    <property type="match status" value="1"/>
</dbReference>
<evidence type="ECO:0000256" key="1">
    <source>
        <dbReference type="ARBA" id="ARBA00004651"/>
    </source>
</evidence>
<evidence type="ECO:0000313" key="11">
    <source>
        <dbReference type="EMBL" id="SHN26768.1"/>
    </source>
</evidence>
<dbReference type="Pfam" id="PF00854">
    <property type="entry name" value="PTR2"/>
    <property type="match status" value="1"/>
</dbReference>
<feature type="transmembrane region" description="Helical" evidence="9">
    <location>
        <begin position="126"/>
        <end position="150"/>
    </location>
</feature>
<dbReference type="GO" id="GO:0006857">
    <property type="term" value="P:oligopeptide transport"/>
    <property type="evidence" value="ECO:0007669"/>
    <property type="project" value="InterPro"/>
</dbReference>
<dbReference type="InterPro" id="IPR018456">
    <property type="entry name" value="PTR2_symporter_CS"/>
</dbReference>
<keyword evidence="7 9" id="KW-0472">Membrane</keyword>
<keyword evidence="2 8" id="KW-0813">Transport</keyword>
<keyword evidence="12" id="KW-1185">Reference proteome</keyword>
<sequence>MLYLYPKHWLFWNISPLTPIDLKKEDKFLGKHNAPEDILEYEGPQLFGHPKGLMTLFFTEMWERFSYYGMRALLILFMTAPIATGGLGLDDQTSGAIYGLYSMGVYLLALPGGWVADRLIGLKKSVWIGGIIITLGHFTMALPGLFHWWSGDIGRVNSLSGIDLPAFFSGLVLIVFGTGLLKPNISSIVGQLYPENSTKRDAGFSIFYMGINLGAFLAPIACSTLAVYNWHLGFGLAGFGMLMGLVQYRLTGRYLDGVGEAVKPKDTAEQAAQKRAFKGMWSVLGLCLVLLLLFFFQIIKLDPVSIAGVSNTVIAIVALVYFGYVLLLGGLDTGEKKKVLVIMILFVFSAVFWSGFEQAGSSLNLFAERFTDRTLMGWEIPAGYFQSVNSIFIIIFAPFFGALWVGLAKRNLEPSSPLKFSFGLILLGIGFLVMYFAAKIAASGDLAAPTWLVITYLFHTFGELSLSPVGLSLTTKLAPKKFSGQMMGMWFLSIAMGNLVAGRIAGSASGGTSEALAEMPQQYLLIVYTVMGAGLVLMAIAGPIRKLMGKVR</sequence>
<keyword evidence="5" id="KW-0653">Protein transport</keyword>
<dbReference type="InterPro" id="IPR005279">
    <property type="entry name" value="Dipep/tripep_permease"/>
</dbReference>
<dbReference type="AlphaFoldDB" id="A0A1M7Q842"/>
<feature type="transmembrane region" description="Helical" evidence="9">
    <location>
        <begin position="339"/>
        <end position="356"/>
    </location>
</feature>
<feature type="transmembrane region" description="Helical" evidence="9">
    <location>
        <begin position="202"/>
        <end position="221"/>
    </location>
</feature>
<evidence type="ECO:0000256" key="2">
    <source>
        <dbReference type="ARBA" id="ARBA00022448"/>
    </source>
</evidence>
<feature type="transmembrane region" description="Helical" evidence="9">
    <location>
        <begin position="227"/>
        <end position="246"/>
    </location>
</feature>
<dbReference type="EMBL" id="FRCY01000015">
    <property type="protein sequence ID" value="SHN26768.1"/>
    <property type="molecule type" value="Genomic_DNA"/>
</dbReference>
<dbReference type="PANTHER" id="PTHR23517:SF15">
    <property type="entry name" value="PROTON-DEPENDENT OLIGOPEPTIDE FAMILY TRANSPORT PROTEIN"/>
    <property type="match status" value="1"/>
</dbReference>
<feature type="transmembrane region" description="Helical" evidence="9">
    <location>
        <begin position="384"/>
        <end position="408"/>
    </location>
</feature>
<feature type="transmembrane region" description="Helical" evidence="9">
    <location>
        <begin position="450"/>
        <end position="474"/>
    </location>
</feature>
<feature type="transmembrane region" description="Helical" evidence="9">
    <location>
        <begin position="162"/>
        <end position="181"/>
    </location>
</feature>
<feature type="transmembrane region" description="Helical" evidence="9">
    <location>
        <begin position="280"/>
        <end position="299"/>
    </location>
</feature>